<feature type="domain" description="Leucine-rich repeat-containing N-terminal plant-type" evidence="8">
    <location>
        <begin position="30"/>
        <end position="70"/>
    </location>
</feature>
<comment type="caution">
    <text evidence="9">The sequence shown here is derived from an EMBL/GenBank/DDBJ whole genome shotgun (WGS) entry which is preliminary data.</text>
</comment>
<dbReference type="FunFam" id="3.80.10.10:FF:000383">
    <property type="entry name" value="Leucine-rich repeat receptor protein kinase EMS1"/>
    <property type="match status" value="1"/>
</dbReference>
<reference evidence="9" key="1">
    <citation type="submission" date="2020-06" db="EMBL/GenBank/DDBJ databases">
        <authorList>
            <person name="Li T."/>
            <person name="Hu X."/>
            <person name="Zhang T."/>
            <person name="Song X."/>
            <person name="Zhang H."/>
            <person name="Dai N."/>
            <person name="Sheng W."/>
            <person name="Hou X."/>
            <person name="Wei L."/>
        </authorList>
    </citation>
    <scope>NUCLEOTIDE SEQUENCE</scope>
    <source>
        <strain evidence="9">KEN8</strain>
        <tissue evidence="9">Leaf</tissue>
    </source>
</reference>
<name>A0AAW2RA41_9LAMI</name>
<dbReference type="InterPro" id="IPR013210">
    <property type="entry name" value="LRR_N_plant-typ"/>
</dbReference>
<dbReference type="Pfam" id="PF08263">
    <property type="entry name" value="LRRNT_2"/>
    <property type="match status" value="1"/>
</dbReference>
<protein>
    <submittedName>
        <fullName evidence="9">LRR receptor-like serine/threonine-protein kinase</fullName>
    </submittedName>
</protein>
<keyword evidence="9" id="KW-0808">Transferase</keyword>
<evidence type="ECO:0000256" key="7">
    <source>
        <dbReference type="SAM" id="SignalP"/>
    </source>
</evidence>
<dbReference type="InterPro" id="IPR001611">
    <property type="entry name" value="Leu-rich_rpt"/>
</dbReference>
<proteinExistence type="predicted"/>
<evidence type="ECO:0000259" key="8">
    <source>
        <dbReference type="Pfam" id="PF08263"/>
    </source>
</evidence>
<dbReference type="PANTHER" id="PTHR48060">
    <property type="entry name" value="DNA DAMAGE-REPAIR/TOLERATION PROTEIN DRT100"/>
    <property type="match status" value="1"/>
</dbReference>
<dbReference type="GO" id="GO:0016301">
    <property type="term" value="F:kinase activity"/>
    <property type="evidence" value="ECO:0007669"/>
    <property type="project" value="UniProtKB-KW"/>
</dbReference>
<evidence type="ECO:0000256" key="6">
    <source>
        <dbReference type="SAM" id="MobiDB-lite"/>
    </source>
</evidence>
<dbReference type="PRINTS" id="PR00019">
    <property type="entry name" value="LEURICHRPT"/>
</dbReference>
<keyword evidence="9" id="KW-0675">Receptor</keyword>
<evidence type="ECO:0000256" key="1">
    <source>
        <dbReference type="ARBA" id="ARBA00004370"/>
    </source>
</evidence>
<dbReference type="InterPro" id="IPR053211">
    <property type="entry name" value="DNA_repair-toleration"/>
</dbReference>
<dbReference type="SUPFAM" id="SSF52058">
    <property type="entry name" value="L domain-like"/>
    <property type="match status" value="1"/>
</dbReference>
<evidence type="ECO:0000256" key="2">
    <source>
        <dbReference type="ARBA" id="ARBA00022614"/>
    </source>
</evidence>
<keyword evidence="5" id="KW-0472">Membrane</keyword>
<dbReference type="PANTHER" id="PTHR48060:SF21">
    <property type="entry name" value="L DOMAIN-LIKE PROTEIN"/>
    <property type="match status" value="1"/>
</dbReference>
<comment type="subcellular location">
    <subcellularLocation>
        <location evidence="1">Membrane</location>
    </subcellularLocation>
</comment>
<accession>A0AAW2RA41</accession>
<reference evidence="9" key="2">
    <citation type="journal article" date="2024" name="Plant">
        <title>Genomic evolution and insights into agronomic trait innovations of Sesamum species.</title>
        <authorList>
            <person name="Miao H."/>
            <person name="Wang L."/>
            <person name="Qu L."/>
            <person name="Liu H."/>
            <person name="Sun Y."/>
            <person name="Le M."/>
            <person name="Wang Q."/>
            <person name="Wei S."/>
            <person name="Zheng Y."/>
            <person name="Lin W."/>
            <person name="Duan Y."/>
            <person name="Cao H."/>
            <person name="Xiong S."/>
            <person name="Wang X."/>
            <person name="Wei L."/>
            <person name="Li C."/>
            <person name="Ma Q."/>
            <person name="Ju M."/>
            <person name="Zhao R."/>
            <person name="Li G."/>
            <person name="Mu C."/>
            <person name="Tian Q."/>
            <person name="Mei H."/>
            <person name="Zhang T."/>
            <person name="Gao T."/>
            <person name="Zhang H."/>
        </authorList>
    </citation>
    <scope>NUCLEOTIDE SEQUENCE</scope>
    <source>
        <strain evidence="9">KEN8</strain>
    </source>
</reference>
<dbReference type="EMBL" id="JACGWM010000004">
    <property type="protein sequence ID" value="KAL0376956.1"/>
    <property type="molecule type" value="Genomic_DNA"/>
</dbReference>
<keyword evidence="3 7" id="KW-0732">Signal</keyword>
<dbReference type="Pfam" id="PF00560">
    <property type="entry name" value="LRR_1"/>
    <property type="match status" value="1"/>
</dbReference>
<evidence type="ECO:0000313" key="9">
    <source>
        <dbReference type="EMBL" id="KAL0376956.1"/>
    </source>
</evidence>
<evidence type="ECO:0000256" key="4">
    <source>
        <dbReference type="ARBA" id="ARBA00022737"/>
    </source>
</evidence>
<feature type="region of interest" description="Disordered" evidence="6">
    <location>
        <begin position="316"/>
        <end position="386"/>
    </location>
</feature>
<dbReference type="GO" id="GO:0016020">
    <property type="term" value="C:membrane"/>
    <property type="evidence" value="ECO:0007669"/>
    <property type="project" value="UniProtKB-SubCell"/>
</dbReference>
<gene>
    <name evidence="9" type="ORF">Scaly_0813200</name>
</gene>
<keyword evidence="4" id="KW-0677">Repeat</keyword>
<dbReference type="Pfam" id="PF13855">
    <property type="entry name" value="LRR_8"/>
    <property type="match status" value="2"/>
</dbReference>
<feature type="signal peptide" evidence="7">
    <location>
        <begin position="1"/>
        <end position="23"/>
    </location>
</feature>
<dbReference type="FunFam" id="3.80.10.10:FF:000400">
    <property type="entry name" value="Nuclear pore complex protein NUP107"/>
    <property type="match status" value="1"/>
</dbReference>
<organism evidence="9">
    <name type="scientific">Sesamum calycinum</name>
    <dbReference type="NCBI Taxonomy" id="2727403"/>
    <lineage>
        <taxon>Eukaryota</taxon>
        <taxon>Viridiplantae</taxon>
        <taxon>Streptophyta</taxon>
        <taxon>Embryophyta</taxon>
        <taxon>Tracheophyta</taxon>
        <taxon>Spermatophyta</taxon>
        <taxon>Magnoliopsida</taxon>
        <taxon>eudicotyledons</taxon>
        <taxon>Gunneridae</taxon>
        <taxon>Pentapetalae</taxon>
        <taxon>asterids</taxon>
        <taxon>lamiids</taxon>
        <taxon>Lamiales</taxon>
        <taxon>Pedaliaceae</taxon>
        <taxon>Sesamum</taxon>
    </lineage>
</organism>
<dbReference type="Gene3D" id="3.80.10.10">
    <property type="entry name" value="Ribonuclease Inhibitor"/>
    <property type="match status" value="3"/>
</dbReference>
<keyword evidence="9" id="KW-0418">Kinase</keyword>
<sequence>MEGRTCSLLASTFILCFLVTCSSKNLNITTDQTSLLALKSCIINLEPSHILTQNWSTPSNVCTWIGVSCSRRHHRITALNISNMGLKGTIPPHLGNLSFLVSIDMKGNSFQGNLPVELAQLRRLRFLDLSSNTFTGQIPASLGFLSEIQGLSLKNNNFSGIIPATIFNLSKLEMLDLSFNSLRGKLPEEIGKLQNLKDLSIQDNQLTGSIPFELYNVSGLERLVLTRNSLSGELPDDICGRLPGLEGIYLSWNAISGRIPVSFPECRRLTLLSLSNNAFVGPIPRQIGNVTMLDTLYLGANNLTVAAKANCRQPLGRKELRRPRRPDLGNALSFLGDRGRQDRGESPSPKLGDGDSPIILGNRSPRSPHPLSCSGRRRHRLKVGQRWSPPLLKQRLAVAAFS</sequence>
<evidence type="ECO:0000256" key="3">
    <source>
        <dbReference type="ARBA" id="ARBA00022729"/>
    </source>
</evidence>
<evidence type="ECO:0000256" key="5">
    <source>
        <dbReference type="ARBA" id="ARBA00023136"/>
    </source>
</evidence>
<feature type="chain" id="PRO_5043980068" evidence="7">
    <location>
        <begin position="24"/>
        <end position="402"/>
    </location>
</feature>
<keyword evidence="2" id="KW-0433">Leucine-rich repeat</keyword>
<dbReference type="InterPro" id="IPR032675">
    <property type="entry name" value="LRR_dom_sf"/>
</dbReference>
<dbReference type="AlphaFoldDB" id="A0AAW2RA41"/>